<dbReference type="Gene3D" id="3.40.630.30">
    <property type="match status" value="1"/>
</dbReference>
<feature type="domain" description="N-acetyltransferase" evidence="1">
    <location>
        <begin position="3"/>
        <end position="151"/>
    </location>
</feature>
<dbReference type="Pfam" id="PF00583">
    <property type="entry name" value="Acetyltransf_1"/>
    <property type="match status" value="1"/>
</dbReference>
<protein>
    <submittedName>
        <fullName evidence="2">GCN5 family acetyltransferase</fullName>
    </submittedName>
</protein>
<dbReference type="GO" id="GO:0016747">
    <property type="term" value="F:acyltransferase activity, transferring groups other than amino-acyl groups"/>
    <property type="evidence" value="ECO:0007669"/>
    <property type="project" value="InterPro"/>
</dbReference>
<dbReference type="InterPro" id="IPR016181">
    <property type="entry name" value="Acyl_CoA_acyltransferase"/>
</dbReference>
<dbReference type="Proteomes" id="UP000053433">
    <property type="component" value="Unassembled WGS sequence"/>
</dbReference>
<dbReference type="RefSeq" id="WP_023042289.1">
    <property type="nucleotide sequence ID" value="NZ_LMUA01000008.1"/>
</dbReference>
<gene>
    <name evidence="2" type="ORF">ASJ35_07870</name>
</gene>
<dbReference type="InterPro" id="IPR000182">
    <property type="entry name" value="GNAT_dom"/>
</dbReference>
<evidence type="ECO:0000313" key="2">
    <source>
        <dbReference type="EMBL" id="KUE76643.1"/>
    </source>
</evidence>
<evidence type="ECO:0000313" key="3">
    <source>
        <dbReference type="Proteomes" id="UP000053433"/>
    </source>
</evidence>
<dbReference type="SUPFAM" id="SSF55729">
    <property type="entry name" value="Acyl-CoA N-acyltransferases (Nat)"/>
    <property type="match status" value="1"/>
</dbReference>
<sequence length="151" mass="17444">MLLTYREATKSDANLLINIYNSSFYEDYIHYGECPGYGKTKEQMELSIIKFPKYIIIKDSIPIGVISFENKGNGNYYLGCLCVIPMYQRMGIGSQAFQYMLSICPEWKQITLVTPSNKEQNIKFYTEKCGFNTDGEEMDGNVEVTKFIMKR</sequence>
<reference evidence="2 3" key="1">
    <citation type="submission" date="2015-10" db="EMBL/GenBank/DDBJ databases">
        <title>A novel member of the family Ruminococcaceae isolated from human faeces.</title>
        <authorList>
            <person name="Shkoporov A.N."/>
            <person name="Chaplin A.V."/>
            <person name="Motuzova O.V."/>
            <person name="Kafarskaia L.I."/>
            <person name="Efimov B.A."/>
        </authorList>
    </citation>
    <scope>NUCLEOTIDE SEQUENCE [LARGE SCALE GENOMIC DNA]</scope>
    <source>
        <strain evidence="2 3">668</strain>
    </source>
</reference>
<name>A0A0W7TS66_9FIRM</name>
<dbReference type="PROSITE" id="PS51186">
    <property type="entry name" value="GNAT"/>
    <property type="match status" value="1"/>
</dbReference>
<dbReference type="CDD" id="cd04301">
    <property type="entry name" value="NAT_SF"/>
    <property type="match status" value="1"/>
</dbReference>
<dbReference type="EMBL" id="LMUA01000008">
    <property type="protein sequence ID" value="KUE76643.1"/>
    <property type="molecule type" value="Genomic_DNA"/>
</dbReference>
<accession>A0A0W7TS66</accession>
<proteinExistence type="predicted"/>
<comment type="caution">
    <text evidence="2">The sequence shown here is derived from an EMBL/GenBank/DDBJ whole genome shotgun (WGS) entry which is preliminary data.</text>
</comment>
<organism evidence="2 3">
    <name type="scientific">Ruthenibacterium lactatiformans</name>
    <dbReference type="NCBI Taxonomy" id="1550024"/>
    <lineage>
        <taxon>Bacteria</taxon>
        <taxon>Bacillati</taxon>
        <taxon>Bacillota</taxon>
        <taxon>Clostridia</taxon>
        <taxon>Eubacteriales</taxon>
        <taxon>Oscillospiraceae</taxon>
        <taxon>Ruthenibacterium</taxon>
    </lineage>
</organism>
<evidence type="ECO:0000259" key="1">
    <source>
        <dbReference type="PROSITE" id="PS51186"/>
    </source>
</evidence>
<dbReference type="AlphaFoldDB" id="A0A0W7TS66"/>